<evidence type="ECO:0000256" key="6">
    <source>
        <dbReference type="ARBA" id="ARBA00022729"/>
    </source>
</evidence>
<dbReference type="InterPro" id="IPR036719">
    <property type="entry name" value="Neuro-gated_channel_TM_sf"/>
</dbReference>
<keyword evidence="8" id="KW-0406">Ion transport</keyword>
<dbReference type="EMBL" id="OA564927">
    <property type="protein sequence ID" value="CAD7195881.1"/>
    <property type="molecule type" value="Genomic_DNA"/>
</dbReference>
<protein>
    <submittedName>
        <fullName evidence="14">Uncharacterized protein</fullName>
    </submittedName>
</protein>
<feature type="domain" description="Neurotransmitter-gated ion-channel transmembrane" evidence="13">
    <location>
        <begin position="125"/>
        <end position="187"/>
    </location>
</feature>
<evidence type="ECO:0000256" key="2">
    <source>
        <dbReference type="ARBA" id="ARBA00004236"/>
    </source>
</evidence>
<evidence type="ECO:0000259" key="13">
    <source>
        <dbReference type="Pfam" id="PF02932"/>
    </source>
</evidence>
<evidence type="ECO:0000256" key="8">
    <source>
        <dbReference type="ARBA" id="ARBA00023065"/>
    </source>
</evidence>
<dbReference type="InterPro" id="IPR018000">
    <property type="entry name" value="Neurotransmitter_ion_chnl_CS"/>
</dbReference>
<dbReference type="CDD" id="cd19049">
    <property type="entry name" value="LGIC_TM_anion"/>
    <property type="match status" value="1"/>
</dbReference>
<keyword evidence="7 11" id="KW-1133">Transmembrane helix</keyword>
<evidence type="ECO:0000256" key="10">
    <source>
        <dbReference type="ARBA" id="ARBA00023303"/>
    </source>
</evidence>
<feature type="domain" description="Neurotransmitter-gated ion-channel ligand-binding" evidence="12">
    <location>
        <begin position="30"/>
        <end position="115"/>
    </location>
</feature>
<proteinExistence type="predicted"/>
<keyword evidence="6" id="KW-0732">Signal</keyword>
<dbReference type="Pfam" id="PF02931">
    <property type="entry name" value="Neur_chan_LBD"/>
    <property type="match status" value="1"/>
</dbReference>
<evidence type="ECO:0000256" key="5">
    <source>
        <dbReference type="ARBA" id="ARBA00022692"/>
    </source>
</evidence>
<dbReference type="GO" id="GO:0004888">
    <property type="term" value="F:transmembrane signaling receptor activity"/>
    <property type="evidence" value="ECO:0007669"/>
    <property type="project" value="InterPro"/>
</dbReference>
<feature type="transmembrane region" description="Helical" evidence="11">
    <location>
        <begin position="124"/>
        <end position="141"/>
    </location>
</feature>
<feature type="transmembrane region" description="Helical" evidence="11">
    <location>
        <begin position="354"/>
        <end position="371"/>
    </location>
</feature>
<evidence type="ECO:0000256" key="9">
    <source>
        <dbReference type="ARBA" id="ARBA00023136"/>
    </source>
</evidence>
<accession>A0A7R8Z4K0</accession>
<keyword evidence="5 11" id="KW-0812">Transmembrane</keyword>
<dbReference type="GO" id="GO:0005886">
    <property type="term" value="C:plasma membrane"/>
    <property type="evidence" value="ECO:0007669"/>
    <property type="project" value="UniProtKB-SubCell"/>
</dbReference>
<evidence type="ECO:0000256" key="1">
    <source>
        <dbReference type="ARBA" id="ARBA00004141"/>
    </source>
</evidence>
<gene>
    <name evidence="14" type="ORF">TDIB3V08_LOCUS2254</name>
</gene>
<dbReference type="InterPro" id="IPR006202">
    <property type="entry name" value="Neur_chan_lig-bd"/>
</dbReference>
<evidence type="ECO:0000256" key="4">
    <source>
        <dbReference type="ARBA" id="ARBA00022475"/>
    </source>
</evidence>
<comment type="subcellular location">
    <subcellularLocation>
        <location evidence="2">Cell membrane</location>
    </subcellularLocation>
    <subcellularLocation>
        <location evidence="1">Membrane</location>
        <topology evidence="1">Multi-pass membrane protein</topology>
    </subcellularLocation>
</comment>
<dbReference type="InterPro" id="IPR036734">
    <property type="entry name" value="Neur_chan_lig-bd_sf"/>
</dbReference>
<name>A0A7R8Z4K0_TIMDO</name>
<keyword evidence="4" id="KW-1003">Cell membrane</keyword>
<organism evidence="14">
    <name type="scientific">Timema douglasi</name>
    <name type="common">Walking stick</name>
    <dbReference type="NCBI Taxonomy" id="61478"/>
    <lineage>
        <taxon>Eukaryota</taxon>
        <taxon>Metazoa</taxon>
        <taxon>Ecdysozoa</taxon>
        <taxon>Arthropoda</taxon>
        <taxon>Hexapoda</taxon>
        <taxon>Insecta</taxon>
        <taxon>Pterygota</taxon>
        <taxon>Neoptera</taxon>
        <taxon>Polyneoptera</taxon>
        <taxon>Phasmatodea</taxon>
        <taxon>Timematodea</taxon>
        <taxon>Timematoidea</taxon>
        <taxon>Timematidae</taxon>
        <taxon>Timema</taxon>
    </lineage>
</organism>
<dbReference type="SUPFAM" id="SSF63712">
    <property type="entry name" value="Nicotinic receptor ligand binding domain-like"/>
    <property type="match status" value="1"/>
</dbReference>
<reference evidence="14" key="1">
    <citation type="submission" date="2020-11" db="EMBL/GenBank/DDBJ databases">
        <authorList>
            <person name="Tran Van P."/>
        </authorList>
    </citation>
    <scope>NUCLEOTIDE SEQUENCE</scope>
</reference>
<evidence type="ECO:0000256" key="3">
    <source>
        <dbReference type="ARBA" id="ARBA00022448"/>
    </source>
</evidence>
<evidence type="ECO:0000256" key="11">
    <source>
        <dbReference type="SAM" id="Phobius"/>
    </source>
</evidence>
<keyword evidence="3" id="KW-0813">Transport</keyword>
<dbReference type="PROSITE" id="PS00236">
    <property type="entry name" value="NEUROTR_ION_CHANNEL"/>
    <property type="match status" value="1"/>
</dbReference>
<keyword evidence="9 11" id="KW-0472">Membrane</keyword>
<keyword evidence="10" id="KW-0407">Ion channel</keyword>
<dbReference type="Pfam" id="PF02932">
    <property type="entry name" value="Neur_chan_memb"/>
    <property type="match status" value="1"/>
</dbReference>
<evidence type="ECO:0000259" key="12">
    <source>
        <dbReference type="Pfam" id="PF02931"/>
    </source>
</evidence>
<dbReference type="Gene3D" id="1.20.58.390">
    <property type="entry name" value="Neurotransmitter-gated ion-channel transmembrane domain"/>
    <property type="match status" value="2"/>
</dbReference>
<dbReference type="AlphaFoldDB" id="A0A7R8Z4K0"/>
<feature type="transmembrane region" description="Helical" evidence="11">
    <location>
        <begin position="261"/>
        <end position="282"/>
    </location>
</feature>
<dbReference type="InterPro" id="IPR006201">
    <property type="entry name" value="Neur_channel"/>
</dbReference>
<dbReference type="GO" id="GO:0005254">
    <property type="term" value="F:chloride channel activity"/>
    <property type="evidence" value="ECO:0007669"/>
    <property type="project" value="UniProtKB-ARBA"/>
</dbReference>
<dbReference type="SUPFAM" id="SSF90112">
    <property type="entry name" value="Neurotransmitter-gated ion-channel transmembrane pore"/>
    <property type="match status" value="2"/>
</dbReference>
<dbReference type="InterPro" id="IPR006028">
    <property type="entry name" value="GABAA/Glycine_rcpt"/>
</dbReference>
<dbReference type="GO" id="GO:0005230">
    <property type="term" value="F:extracellular ligand-gated monoatomic ion channel activity"/>
    <property type="evidence" value="ECO:0007669"/>
    <property type="project" value="InterPro"/>
</dbReference>
<dbReference type="InterPro" id="IPR038050">
    <property type="entry name" value="Neuro_actylchol_rec"/>
</dbReference>
<evidence type="ECO:0000313" key="14">
    <source>
        <dbReference type="EMBL" id="CAD7195881.1"/>
    </source>
</evidence>
<dbReference type="InterPro" id="IPR006029">
    <property type="entry name" value="Neurotrans-gated_channel_TM"/>
</dbReference>
<dbReference type="PRINTS" id="PR00253">
    <property type="entry name" value="GABAARECEPTR"/>
</dbReference>
<dbReference type="Gene3D" id="2.70.170.10">
    <property type="entry name" value="Neurotransmitter-gated ion-channel ligand-binding domain"/>
    <property type="match status" value="1"/>
</dbReference>
<dbReference type="GO" id="GO:0099095">
    <property type="term" value="F:ligand-gated monoatomic anion channel activity"/>
    <property type="evidence" value="ECO:0007669"/>
    <property type="project" value="UniProtKB-ARBA"/>
</dbReference>
<evidence type="ECO:0000256" key="7">
    <source>
        <dbReference type="ARBA" id="ARBA00022989"/>
    </source>
</evidence>
<dbReference type="PANTHER" id="PTHR18945">
    <property type="entry name" value="NEUROTRANSMITTER GATED ION CHANNEL"/>
    <property type="match status" value="1"/>
</dbReference>
<sequence length="373" mass="41251">MIKITKAAITNSGLLPLNTSEAVNHIPGKLKLTFSCMMDLSKFPLDSQVCTMEVASFSKTIEELSLEWKTMNPVIMGKGLRMPQFEIVKIAASDCQESFQIGNYSCLVAEFHLTRSVGFHLVQSYLPTILIVIISWVSFWMDVDSVPGRTTLGVTTLLAVSSQSSGIQSGLPQVSYVKAIDVWMGTCTGPARSHCLPWLRSLFSLSPSLSSRFAAAFSLDWGIRGDREVLSSWFSTSESGIPQSELWTGVSSGWTCVSSEWTSVSTFVFCALLEFTFVNYMWRKQPAGTKTPETLNGQTASKVTEDDQDSSISVSMKKCGLDKTAPVVGEPSPAASLLMKNKVRARRIDEMCRLFFPLVFGLFNLIYWSYYLS</sequence>